<gene>
    <name evidence="6" type="ordered locus">Dbac_0223</name>
</gene>
<keyword evidence="4" id="KW-0804">Transcription</keyword>
<dbReference type="PANTHER" id="PTHR30126">
    <property type="entry name" value="HTH-TYPE TRANSCRIPTIONAL REGULATOR"/>
    <property type="match status" value="1"/>
</dbReference>
<dbReference type="InterPro" id="IPR036390">
    <property type="entry name" value="WH_DNA-bd_sf"/>
</dbReference>
<dbReference type="OrthoDB" id="5317428at2"/>
<sequence length="314" mass="33996">MELRDLKTFVVVARLQSFHRASDELHTAQSTVSARIAALEEDLGVRLFERLGRRIVLTEPGRRLLDYARRMVDLEDETRAWVCGEGESRGSISVRVPESLCAYRLGAAIRAMRQRFPRMALSFTACASEGLDRDLRGGLTDLAFLMADSVSGKDLVVEALSVESLALVCGPGHRLAGLAAVRAEDLAGETLVLSKADCSYRVLFEGLLEESGVETAPGLEFSSAAALRGCVLEGGGVSILPGFAVKGEIERGELKILPWAGPRLETAVLMLHHKEKWLSPPLAAFMELVREEFGIPPMGAHSIPVAGGRGKRCC</sequence>
<keyword evidence="7" id="KW-1185">Reference proteome</keyword>
<dbReference type="FunFam" id="1.10.10.10:FF:000001">
    <property type="entry name" value="LysR family transcriptional regulator"/>
    <property type="match status" value="1"/>
</dbReference>
<dbReference type="InterPro" id="IPR000847">
    <property type="entry name" value="LysR_HTH_N"/>
</dbReference>
<keyword evidence="2" id="KW-0805">Transcription regulation</keyword>
<dbReference type="GO" id="GO:0003700">
    <property type="term" value="F:DNA-binding transcription factor activity"/>
    <property type="evidence" value="ECO:0007669"/>
    <property type="project" value="InterPro"/>
</dbReference>
<dbReference type="Pfam" id="PF00126">
    <property type="entry name" value="HTH_1"/>
    <property type="match status" value="1"/>
</dbReference>
<organism evidence="6 7">
    <name type="scientific">Desulfomicrobium baculatum (strain DSM 4028 / VKM B-1378 / X)</name>
    <name type="common">Desulfovibrio baculatus</name>
    <dbReference type="NCBI Taxonomy" id="525897"/>
    <lineage>
        <taxon>Bacteria</taxon>
        <taxon>Pseudomonadati</taxon>
        <taxon>Thermodesulfobacteriota</taxon>
        <taxon>Desulfovibrionia</taxon>
        <taxon>Desulfovibrionales</taxon>
        <taxon>Desulfomicrobiaceae</taxon>
        <taxon>Desulfomicrobium</taxon>
    </lineage>
</organism>
<dbReference type="Gene3D" id="1.10.10.10">
    <property type="entry name" value="Winged helix-like DNA-binding domain superfamily/Winged helix DNA-binding domain"/>
    <property type="match status" value="1"/>
</dbReference>
<dbReference type="EMBL" id="CP001629">
    <property type="protein sequence ID" value="ACU88350.1"/>
    <property type="molecule type" value="Genomic_DNA"/>
</dbReference>
<dbReference type="PRINTS" id="PR00039">
    <property type="entry name" value="HTHLYSR"/>
</dbReference>
<name>C7LTR5_DESBD</name>
<feature type="domain" description="HTH lysR-type" evidence="5">
    <location>
        <begin position="1"/>
        <end position="58"/>
    </location>
</feature>
<keyword evidence="3" id="KW-0238">DNA-binding</keyword>
<comment type="similarity">
    <text evidence="1">Belongs to the LysR transcriptional regulatory family.</text>
</comment>
<accession>C7LTR5</accession>
<protein>
    <submittedName>
        <fullName evidence="6">Transcriptional regulator, LysR family</fullName>
    </submittedName>
</protein>
<evidence type="ECO:0000256" key="4">
    <source>
        <dbReference type="ARBA" id="ARBA00023163"/>
    </source>
</evidence>
<dbReference type="InterPro" id="IPR036388">
    <property type="entry name" value="WH-like_DNA-bd_sf"/>
</dbReference>
<dbReference type="PANTHER" id="PTHR30126:SF100">
    <property type="entry name" value="LYSR-FAMILY TRANSCRIPTIONAL REGULATOR"/>
    <property type="match status" value="1"/>
</dbReference>
<dbReference type="PROSITE" id="PS50931">
    <property type="entry name" value="HTH_LYSR"/>
    <property type="match status" value="1"/>
</dbReference>
<dbReference type="CDD" id="cd05466">
    <property type="entry name" value="PBP2_LTTR_substrate"/>
    <property type="match status" value="1"/>
</dbReference>
<evidence type="ECO:0000259" key="5">
    <source>
        <dbReference type="PROSITE" id="PS50931"/>
    </source>
</evidence>
<dbReference type="STRING" id="525897.Dbac_0223"/>
<dbReference type="eggNOG" id="COG0583">
    <property type="taxonomic scope" value="Bacteria"/>
</dbReference>
<dbReference type="InterPro" id="IPR005119">
    <property type="entry name" value="LysR_subst-bd"/>
</dbReference>
<dbReference type="SUPFAM" id="SSF53850">
    <property type="entry name" value="Periplasmic binding protein-like II"/>
    <property type="match status" value="1"/>
</dbReference>
<dbReference type="Proteomes" id="UP000002216">
    <property type="component" value="Chromosome"/>
</dbReference>
<evidence type="ECO:0000313" key="7">
    <source>
        <dbReference type="Proteomes" id="UP000002216"/>
    </source>
</evidence>
<dbReference type="Pfam" id="PF03466">
    <property type="entry name" value="LysR_substrate"/>
    <property type="match status" value="1"/>
</dbReference>
<dbReference type="KEGG" id="dba:Dbac_0223"/>
<dbReference type="AlphaFoldDB" id="C7LTR5"/>
<dbReference type="Gene3D" id="3.40.190.290">
    <property type="match status" value="1"/>
</dbReference>
<evidence type="ECO:0000256" key="1">
    <source>
        <dbReference type="ARBA" id="ARBA00009437"/>
    </source>
</evidence>
<dbReference type="GO" id="GO:0000976">
    <property type="term" value="F:transcription cis-regulatory region binding"/>
    <property type="evidence" value="ECO:0007669"/>
    <property type="project" value="TreeGrafter"/>
</dbReference>
<dbReference type="SUPFAM" id="SSF46785">
    <property type="entry name" value="Winged helix' DNA-binding domain"/>
    <property type="match status" value="1"/>
</dbReference>
<evidence type="ECO:0000256" key="3">
    <source>
        <dbReference type="ARBA" id="ARBA00023125"/>
    </source>
</evidence>
<evidence type="ECO:0000313" key="6">
    <source>
        <dbReference type="EMBL" id="ACU88350.1"/>
    </source>
</evidence>
<evidence type="ECO:0000256" key="2">
    <source>
        <dbReference type="ARBA" id="ARBA00023015"/>
    </source>
</evidence>
<reference evidence="6 7" key="1">
    <citation type="journal article" date="2009" name="Stand. Genomic Sci.">
        <title>Complete genome sequence of Desulfomicrobium baculatum type strain (X).</title>
        <authorList>
            <person name="Copeland A."/>
            <person name="Spring S."/>
            <person name="Goker M."/>
            <person name="Schneider S."/>
            <person name="Lapidus A."/>
            <person name="Del Rio T.G."/>
            <person name="Tice H."/>
            <person name="Cheng J.F."/>
            <person name="Chen F."/>
            <person name="Nolan M."/>
            <person name="Bruce D."/>
            <person name="Goodwin L."/>
            <person name="Pitluck S."/>
            <person name="Ivanova N."/>
            <person name="Mavrommatis K."/>
            <person name="Ovchinnikova G."/>
            <person name="Pati A."/>
            <person name="Chen A."/>
            <person name="Palaniappan K."/>
            <person name="Land M."/>
            <person name="Hauser L."/>
            <person name="Chang Y.J."/>
            <person name="Jeffries C.C."/>
            <person name="Meincke L."/>
            <person name="Sims D."/>
            <person name="Brettin T."/>
            <person name="Detter J.C."/>
            <person name="Han C."/>
            <person name="Chain P."/>
            <person name="Bristow J."/>
            <person name="Eisen J.A."/>
            <person name="Markowitz V."/>
            <person name="Hugenholtz P."/>
            <person name="Kyrpides N.C."/>
            <person name="Klenk H.P."/>
            <person name="Lucas S."/>
        </authorList>
    </citation>
    <scope>NUCLEOTIDE SEQUENCE [LARGE SCALE GENOMIC DNA]</scope>
    <source>
        <strain evidence="7">DSM 4028 / VKM B-1378 / X</strain>
    </source>
</reference>
<dbReference type="HOGENOM" id="CLU_039613_6_1_7"/>
<dbReference type="RefSeq" id="WP_012805435.1">
    <property type="nucleotide sequence ID" value="NC_013173.1"/>
</dbReference>
<proteinExistence type="inferred from homology"/>